<keyword evidence="2" id="KW-0238">DNA-binding</keyword>
<dbReference type="SUPFAM" id="SSF51182">
    <property type="entry name" value="RmlC-like cupins"/>
    <property type="match status" value="1"/>
</dbReference>
<dbReference type="PANTHER" id="PTHR43280">
    <property type="entry name" value="ARAC-FAMILY TRANSCRIPTIONAL REGULATOR"/>
    <property type="match status" value="1"/>
</dbReference>
<comment type="caution">
    <text evidence="5">The sequence shown here is derived from an EMBL/GenBank/DDBJ whole genome shotgun (WGS) entry which is preliminary data.</text>
</comment>
<name>A0ABT6YDQ8_9BACT</name>
<dbReference type="InterPro" id="IPR020449">
    <property type="entry name" value="Tscrpt_reg_AraC-type_HTH"/>
</dbReference>
<dbReference type="InterPro" id="IPR047264">
    <property type="entry name" value="Cupin_HpaA-like_N"/>
</dbReference>
<feature type="domain" description="HTH araC/xylS-type" evidence="4">
    <location>
        <begin position="192"/>
        <end position="290"/>
    </location>
</feature>
<evidence type="ECO:0000259" key="4">
    <source>
        <dbReference type="PROSITE" id="PS01124"/>
    </source>
</evidence>
<keyword evidence="3" id="KW-0804">Transcription</keyword>
<dbReference type="PANTHER" id="PTHR43280:SF32">
    <property type="entry name" value="TRANSCRIPTIONAL REGULATORY PROTEIN"/>
    <property type="match status" value="1"/>
</dbReference>
<evidence type="ECO:0000256" key="2">
    <source>
        <dbReference type="ARBA" id="ARBA00023125"/>
    </source>
</evidence>
<dbReference type="Proteomes" id="UP001236507">
    <property type="component" value="Unassembled WGS sequence"/>
</dbReference>
<gene>
    <name evidence="5" type="ORF">QM524_21065</name>
</gene>
<evidence type="ECO:0000313" key="6">
    <source>
        <dbReference type="Proteomes" id="UP001236507"/>
    </source>
</evidence>
<dbReference type="SMART" id="SM00342">
    <property type="entry name" value="HTH_ARAC"/>
    <property type="match status" value="1"/>
</dbReference>
<dbReference type="PROSITE" id="PS01124">
    <property type="entry name" value="HTH_ARAC_FAMILY_2"/>
    <property type="match status" value="1"/>
</dbReference>
<sequence>MKNRIINYSGLYGDAQRRWLPDFVHCEPLEARSQLHNWQIESHIHTDLWQIFCLEDGEAKIMSAHHTWQTQGMTLVIIPPNTLHGFEFVAGLSGIVLTVSSSYWDRLLQTAPSISLSFQEMTCFLLEKTSDNFQKIKKLIERIREEENSTYLEKNFSIQTTLGMICIEIFRLASAQNEQKFVSNQRSLSIYRNFVKSIKESYSPQKSITQYAEEQKITIVHLNRVCRSVTDKSAIQCVHDFFVEEAKKYLLYTNLSIAEVAYQVNFDDPAYFSRLFKKVVGISPKDFKEKSRNLYF</sequence>
<dbReference type="Pfam" id="PF12833">
    <property type="entry name" value="HTH_18"/>
    <property type="match status" value="1"/>
</dbReference>
<keyword evidence="6" id="KW-1185">Reference proteome</keyword>
<dbReference type="InterPro" id="IPR009057">
    <property type="entry name" value="Homeodomain-like_sf"/>
</dbReference>
<reference evidence="5 6" key="1">
    <citation type="submission" date="2023-05" db="EMBL/GenBank/DDBJ databases">
        <title>Novel species of genus Flectobacillus isolated from stream in China.</title>
        <authorList>
            <person name="Lu H."/>
        </authorList>
    </citation>
    <scope>NUCLEOTIDE SEQUENCE [LARGE SCALE GENOMIC DNA]</scope>
    <source>
        <strain evidence="5 6">KCTC 42575</strain>
    </source>
</reference>
<accession>A0ABT6YDQ8</accession>
<evidence type="ECO:0000313" key="5">
    <source>
        <dbReference type="EMBL" id="MDI9861725.1"/>
    </source>
</evidence>
<dbReference type="Gene3D" id="1.10.10.60">
    <property type="entry name" value="Homeodomain-like"/>
    <property type="match status" value="1"/>
</dbReference>
<evidence type="ECO:0000256" key="3">
    <source>
        <dbReference type="ARBA" id="ARBA00023163"/>
    </source>
</evidence>
<dbReference type="RefSeq" id="WP_283346088.1">
    <property type="nucleotide sequence ID" value="NZ_JASHIF010000022.1"/>
</dbReference>
<proteinExistence type="predicted"/>
<dbReference type="InterPro" id="IPR003313">
    <property type="entry name" value="AraC-bd"/>
</dbReference>
<dbReference type="InterPro" id="IPR018060">
    <property type="entry name" value="HTH_AraC"/>
</dbReference>
<dbReference type="SUPFAM" id="SSF46689">
    <property type="entry name" value="Homeodomain-like"/>
    <property type="match status" value="1"/>
</dbReference>
<dbReference type="PRINTS" id="PR00032">
    <property type="entry name" value="HTHARAC"/>
</dbReference>
<organism evidence="5 6">
    <name type="scientific">Flectobacillus roseus</name>
    <dbReference type="NCBI Taxonomy" id="502259"/>
    <lineage>
        <taxon>Bacteria</taxon>
        <taxon>Pseudomonadati</taxon>
        <taxon>Bacteroidota</taxon>
        <taxon>Cytophagia</taxon>
        <taxon>Cytophagales</taxon>
        <taxon>Flectobacillaceae</taxon>
        <taxon>Flectobacillus</taxon>
    </lineage>
</organism>
<dbReference type="EMBL" id="JASHIF010000022">
    <property type="protein sequence ID" value="MDI9861725.1"/>
    <property type="molecule type" value="Genomic_DNA"/>
</dbReference>
<dbReference type="CDD" id="cd06999">
    <property type="entry name" value="cupin_HpaA-like_N"/>
    <property type="match status" value="1"/>
</dbReference>
<dbReference type="InterPro" id="IPR011051">
    <property type="entry name" value="RmlC_Cupin_sf"/>
</dbReference>
<protein>
    <submittedName>
        <fullName evidence="5">Helix-turn-helix domain-containing protein</fullName>
    </submittedName>
</protein>
<keyword evidence="1" id="KW-0805">Transcription regulation</keyword>
<evidence type="ECO:0000256" key="1">
    <source>
        <dbReference type="ARBA" id="ARBA00023015"/>
    </source>
</evidence>
<dbReference type="Pfam" id="PF02311">
    <property type="entry name" value="AraC_binding"/>
    <property type="match status" value="1"/>
</dbReference>